<dbReference type="EMBL" id="CAJVPQ010000081">
    <property type="protein sequence ID" value="CAG8443850.1"/>
    <property type="molecule type" value="Genomic_DNA"/>
</dbReference>
<keyword evidence="3" id="KW-1185">Reference proteome</keyword>
<keyword evidence="1" id="KW-0812">Transmembrane</keyword>
<keyword evidence="1" id="KW-1133">Transmembrane helix</keyword>
<evidence type="ECO:0000313" key="2">
    <source>
        <dbReference type="EMBL" id="CAG8443850.1"/>
    </source>
</evidence>
<accession>A0A9N8VBF9</accession>
<gene>
    <name evidence="2" type="ORF">FCALED_LOCUS749</name>
</gene>
<proteinExistence type="predicted"/>
<evidence type="ECO:0000313" key="3">
    <source>
        <dbReference type="Proteomes" id="UP000789570"/>
    </source>
</evidence>
<name>A0A9N8VBF9_9GLOM</name>
<dbReference type="Proteomes" id="UP000789570">
    <property type="component" value="Unassembled WGS sequence"/>
</dbReference>
<feature type="non-terminal residue" evidence="2">
    <location>
        <position position="43"/>
    </location>
</feature>
<protein>
    <submittedName>
        <fullName evidence="2">12138_t:CDS:1</fullName>
    </submittedName>
</protein>
<keyword evidence="1" id="KW-0472">Membrane</keyword>
<dbReference type="AlphaFoldDB" id="A0A9N8VBF9"/>
<comment type="caution">
    <text evidence="2">The sequence shown here is derived from an EMBL/GenBank/DDBJ whole genome shotgun (WGS) entry which is preliminary data.</text>
</comment>
<evidence type="ECO:0000256" key="1">
    <source>
        <dbReference type="SAM" id="Phobius"/>
    </source>
</evidence>
<sequence>MISPGDRQIQEFLVMLSHIFAGNIPIFGVWGKFDYAGDIVHDK</sequence>
<organism evidence="2 3">
    <name type="scientific">Funneliformis caledonium</name>
    <dbReference type="NCBI Taxonomy" id="1117310"/>
    <lineage>
        <taxon>Eukaryota</taxon>
        <taxon>Fungi</taxon>
        <taxon>Fungi incertae sedis</taxon>
        <taxon>Mucoromycota</taxon>
        <taxon>Glomeromycotina</taxon>
        <taxon>Glomeromycetes</taxon>
        <taxon>Glomerales</taxon>
        <taxon>Glomeraceae</taxon>
        <taxon>Funneliformis</taxon>
    </lineage>
</organism>
<reference evidence="2" key="1">
    <citation type="submission" date="2021-06" db="EMBL/GenBank/DDBJ databases">
        <authorList>
            <person name="Kallberg Y."/>
            <person name="Tangrot J."/>
            <person name="Rosling A."/>
        </authorList>
    </citation>
    <scope>NUCLEOTIDE SEQUENCE</scope>
    <source>
        <strain evidence="2">UK204</strain>
    </source>
</reference>
<feature type="transmembrane region" description="Helical" evidence="1">
    <location>
        <begin position="12"/>
        <end position="33"/>
    </location>
</feature>